<evidence type="ECO:0000256" key="3">
    <source>
        <dbReference type="ARBA" id="ARBA00022723"/>
    </source>
</evidence>
<dbReference type="PROSITE" id="PS50880">
    <property type="entry name" value="TOPRIM"/>
    <property type="match status" value="1"/>
</dbReference>
<evidence type="ECO:0000256" key="5">
    <source>
        <dbReference type="ARBA" id="ARBA00022833"/>
    </source>
</evidence>
<proteinExistence type="inferred from homology"/>
<keyword evidence="9 10" id="KW-0413">Isomerase</keyword>
<dbReference type="SUPFAM" id="SSF56712">
    <property type="entry name" value="Prokaryotic type I DNA topoisomerase"/>
    <property type="match status" value="1"/>
</dbReference>
<accession>A0A932ZTV7</accession>
<evidence type="ECO:0000256" key="6">
    <source>
        <dbReference type="ARBA" id="ARBA00022842"/>
    </source>
</evidence>
<evidence type="ECO:0000256" key="10">
    <source>
        <dbReference type="HAMAP-Rule" id="MF_00952"/>
    </source>
</evidence>
<evidence type="ECO:0000256" key="9">
    <source>
        <dbReference type="ARBA" id="ARBA00023235"/>
    </source>
</evidence>
<dbReference type="InterPro" id="IPR013826">
    <property type="entry name" value="Topo_IA_cen_sub3"/>
</dbReference>
<dbReference type="InterPro" id="IPR005733">
    <property type="entry name" value="TopoI_bac-type"/>
</dbReference>
<feature type="site" description="Interaction with DNA" evidence="10">
    <location>
        <position position="186"/>
    </location>
</feature>
<evidence type="ECO:0000259" key="13">
    <source>
        <dbReference type="PROSITE" id="PS52039"/>
    </source>
</evidence>
<evidence type="ECO:0000259" key="12">
    <source>
        <dbReference type="PROSITE" id="PS50880"/>
    </source>
</evidence>
<evidence type="ECO:0000256" key="11">
    <source>
        <dbReference type="SAM" id="MobiDB-lite"/>
    </source>
</evidence>
<feature type="site" description="Interaction with DNA" evidence="10">
    <location>
        <position position="169"/>
    </location>
</feature>
<keyword evidence="8 10" id="KW-0238">DNA-binding</keyword>
<dbReference type="SMART" id="SM00436">
    <property type="entry name" value="TOP1Bc"/>
    <property type="match status" value="1"/>
</dbReference>
<feature type="site" description="Interaction with DNA" evidence="10">
    <location>
        <position position="334"/>
    </location>
</feature>
<name>A0A932ZTV7_UNCTE</name>
<feature type="region of interest" description="Disordered" evidence="11">
    <location>
        <begin position="818"/>
        <end position="840"/>
    </location>
</feature>
<dbReference type="InterPro" id="IPR013498">
    <property type="entry name" value="Topo_IA_Znf"/>
</dbReference>
<evidence type="ECO:0000313" key="14">
    <source>
        <dbReference type="EMBL" id="MBI4251370.1"/>
    </source>
</evidence>
<evidence type="ECO:0000256" key="4">
    <source>
        <dbReference type="ARBA" id="ARBA00022771"/>
    </source>
</evidence>
<gene>
    <name evidence="10 14" type="primary">topA</name>
    <name evidence="14" type="ORF">HY618_02835</name>
</gene>
<feature type="domain" description="Topo IA-type catalytic" evidence="13">
    <location>
        <begin position="159"/>
        <end position="615"/>
    </location>
</feature>
<dbReference type="PROSITE" id="PS52039">
    <property type="entry name" value="TOPO_IA_2"/>
    <property type="match status" value="1"/>
</dbReference>
<dbReference type="SMART" id="SM00437">
    <property type="entry name" value="TOP1Ac"/>
    <property type="match status" value="1"/>
</dbReference>
<keyword evidence="3" id="KW-0479">Metal-binding</keyword>
<dbReference type="SMART" id="SM00493">
    <property type="entry name" value="TOPRIM"/>
    <property type="match status" value="1"/>
</dbReference>
<dbReference type="EC" id="5.6.2.1" evidence="10"/>
<keyword evidence="6" id="KW-0460">Magnesium</keyword>
<dbReference type="InterPro" id="IPR028612">
    <property type="entry name" value="Topoisom_1_IA"/>
</dbReference>
<dbReference type="PRINTS" id="PR00417">
    <property type="entry name" value="PRTPISMRASEI"/>
</dbReference>
<dbReference type="InterPro" id="IPR023405">
    <property type="entry name" value="Topo_IA_core_domain"/>
</dbReference>
<feature type="site" description="Interaction with DNA" evidence="10">
    <location>
        <position position="173"/>
    </location>
</feature>
<dbReference type="GO" id="GO:0005694">
    <property type="term" value="C:chromosome"/>
    <property type="evidence" value="ECO:0007669"/>
    <property type="project" value="InterPro"/>
</dbReference>
<dbReference type="GO" id="GO:0008270">
    <property type="term" value="F:zinc ion binding"/>
    <property type="evidence" value="ECO:0007669"/>
    <property type="project" value="UniProtKB-KW"/>
</dbReference>
<dbReference type="Gene3D" id="3.30.65.10">
    <property type="entry name" value="Bacterial Topoisomerase I, domain 1"/>
    <property type="match status" value="3"/>
</dbReference>
<dbReference type="PANTHER" id="PTHR42785:SF1">
    <property type="entry name" value="DNA TOPOISOMERASE"/>
    <property type="match status" value="1"/>
</dbReference>
<feature type="domain" description="Toprim" evidence="12">
    <location>
        <begin position="28"/>
        <end position="143"/>
    </location>
</feature>
<dbReference type="CDD" id="cd00186">
    <property type="entry name" value="TOP1Ac"/>
    <property type="match status" value="1"/>
</dbReference>
<dbReference type="Gene3D" id="1.10.290.10">
    <property type="entry name" value="Topoisomerase I, domain 4"/>
    <property type="match status" value="1"/>
</dbReference>
<keyword evidence="7 10" id="KW-0799">Topoisomerase</keyword>
<feature type="compositionally biased region" description="Basic residues" evidence="11">
    <location>
        <begin position="1"/>
        <end position="17"/>
    </location>
</feature>
<dbReference type="InterPro" id="IPR006171">
    <property type="entry name" value="TOPRIM_dom"/>
</dbReference>
<comment type="catalytic activity">
    <reaction evidence="1 10">
        <text>ATP-independent breakage of single-stranded DNA, followed by passage and rejoining.</text>
        <dbReference type="EC" id="5.6.2.1"/>
    </reaction>
</comment>
<feature type="region of interest" description="Interaction with DNA" evidence="10">
    <location>
        <begin position="194"/>
        <end position="199"/>
    </location>
</feature>
<dbReference type="InterPro" id="IPR003602">
    <property type="entry name" value="Topo_IA_DNA-bd_dom"/>
</dbReference>
<keyword evidence="4" id="KW-0863">Zinc-finger</keyword>
<dbReference type="HAMAP" id="MF_00952">
    <property type="entry name" value="Topoisom_1_prok"/>
    <property type="match status" value="1"/>
</dbReference>
<keyword evidence="5" id="KW-0862">Zinc</keyword>
<comment type="similarity">
    <text evidence="2 10">Belongs to the type IA topoisomerase family.</text>
</comment>
<feature type="active site" description="O-(5'-phospho-DNA)-tyrosine intermediate" evidence="10">
    <location>
        <position position="332"/>
    </location>
</feature>
<sequence>MTEKKIKARPRAKKTQIKTRDAGAEAAPKLLIVESPAKVRTIQKILGPEFAIMASRGHVRDLQKTGERRMGIDIRDDFRADYGEIPAKKKAIEELRRAAKAAREIYLAPDPDREGEAIAWHVKEILGDGRRGDSIYRVSFNEITSRAVKEALQHPGRIDQKKVDAQETRRKLDRIVGFKLSGEILWNKVAFGLSAGRVQSVALRLVCEREDEIEAFQPKEYWTITAFLRKEGTPPPFEAKLHRIGDREAEIATEEEARALAGRIQGADLRVSKVERRERRRRPPAPFITSTLQQESSNKLRYSAKRTMSIAQTLYEGVDLGRDLGTVGLITYMRTDSVRLAPEAVDAARAFIQENFSAAHLPEKPPVYKTGEMAQDAHEAIRPTDLRLHPDRIASRLKPEQSALYTLIWRRFIASQMAPAVYDQTSVDISAEELLLRATGSVLKFAGFLDAYQDRPEETSDAPPEGEEENGRAANGRDRLLPPLEENDPLRLRAAEAASTGVLPEQHFTQPPPRYTEATLVKELEEDGVGRPSTYASILDTLEKRKYVTIERRKRQLIPTSLGREVNKLLVRGFPEVMDVKFTAKMESDLDDIEKGSAPWLPILRSFYDKFDKTVQAAKKALPNLKTHTEPVERACPACGQPLVKRFSKNGWFISCSAYPECKFAESLPAEGAGQEQDEEIALIEEKAPPCDECGAPMQARRGPFGPYLVCSALPKGHKTRKILPGGAAAAAPVPTGVACGREGCGGELVMRRSRKSGKPFYGCSTFPECKYVVWDRPIAQPCPSCGHPLMTIKTAKKSGVHLACPIKSCGHTEPAPPGLLASLGTGGHTEPEKGQEVPA</sequence>
<protein>
    <recommendedName>
        <fullName evidence="10">DNA topoisomerase 1</fullName>
        <ecNumber evidence="10">5.6.2.1</ecNumber>
    </recommendedName>
    <alternativeName>
        <fullName evidence="10">DNA topoisomerase I</fullName>
    </alternativeName>
</protein>
<feature type="site" description="Interaction with DNA" evidence="10">
    <location>
        <position position="58"/>
    </location>
</feature>
<comment type="caution">
    <text evidence="10">Lacks conserved residue(s) required for the propagation of feature annotation.</text>
</comment>
<reference evidence="14" key="1">
    <citation type="submission" date="2020-07" db="EMBL/GenBank/DDBJ databases">
        <title>Huge and variable diversity of episymbiotic CPR bacteria and DPANN archaea in groundwater ecosystems.</title>
        <authorList>
            <person name="He C.Y."/>
            <person name="Keren R."/>
            <person name="Whittaker M."/>
            <person name="Farag I.F."/>
            <person name="Doudna J."/>
            <person name="Cate J.H.D."/>
            <person name="Banfield J.F."/>
        </authorList>
    </citation>
    <scope>NUCLEOTIDE SEQUENCE</scope>
    <source>
        <strain evidence="14">NC_groundwater_1370_Ag_S-0.2um_69_93</strain>
    </source>
</reference>
<dbReference type="Gene3D" id="2.70.20.10">
    <property type="entry name" value="Topoisomerase I, domain 3"/>
    <property type="match status" value="1"/>
</dbReference>
<evidence type="ECO:0000313" key="15">
    <source>
        <dbReference type="Proteomes" id="UP000752292"/>
    </source>
</evidence>
<dbReference type="InterPro" id="IPR013497">
    <property type="entry name" value="Topo_IA_cen"/>
</dbReference>
<feature type="site" description="Interaction with DNA" evidence="10">
    <location>
        <position position="170"/>
    </location>
</feature>
<dbReference type="CDD" id="cd03363">
    <property type="entry name" value="TOPRIM_TopoIA_TopoI"/>
    <property type="match status" value="1"/>
</dbReference>
<evidence type="ECO:0000256" key="2">
    <source>
        <dbReference type="ARBA" id="ARBA00009446"/>
    </source>
</evidence>
<comment type="subunit">
    <text evidence="10">Monomer.</text>
</comment>
<dbReference type="GO" id="GO:0003917">
    <property type="term" value="F:DNA topoisomerase type I (single strand cut, ATP-independent) activity"/>
    <property type="evidence" value="ECO:0007669"/>
    <property type="project" value="UniProtKB-UniRule"/>
</dbReference>
<feature type="site" description="Interaction with DNA" evidence="10">
    <location>
        <position position="545"/>
    </location>
</feature>
<dbReference type="Pfam" id="PF01751">
    <property type="entry name" value="Toprim"/>
    <property type="match status" value="1"/>
</dbReference>
<dbReference type="Gene3D" id="3.40.50.140">
    <property type="match status" value="1"/>
</dbReference>
<feature type="compositionally biased region" description="Basic and acidic residues" evidence="11">
    <location>
        <begin position="469"/>
        <end position="480"/>
    </location>
</feature>
<dbReference type="GO" id="GO:0006265">
    <property type="term" value="P:DNA topological change"/>
    <property type="evidence" value="ECO:0007669"/>
    <property type="project" value="UniProtKB-UniRule"/>
</dbReference>
<dbReference type="InterPro" id="IPR013825">
    <property type="entry name" value="Topo_IA_cen_sub2"/>
</dbReference>
<feature type="region of interest" description="Disordered" evidence="11">
    <location>
        <begin position="455"/>
        <end position="483"/>
    </location>
</feature>
<dbReference type="Gene3D" id="1.10.460.10">
    <property type="entry name" value="Topoisomerase I, domain 2"/>
    <property type="match status" value="1"/>
</dbReference>
<evidence type="ECO:0000256" key="8">
    <source>
        <dbReference type="ARBA" id="ARBA00023125"/>
    </source>
</evidence>
<dbReference type="SUPFAM" id="SSF57783">
    <property type="entry name" value="Zinc beta-ribbon"/>
    <property type="match status" value="2"/>
</dbReference>
<feature type="compositionally biased region" description="Basic and acidic residues" evidence="11">
    <location>
        <begin position="830"/>
        <end position="840"/>
    </location>
</feature>
<dbReference type="NCBIfam" id="TIGR01051">
    <property type="entry name" value="topA_bact"/>
    <property type="match status" value="1"/>
</dbReference>
<dbReference type="InterPro" id="IPR000380">
    <property type="entry name" value="Topo_IA"/>
</dbReference>
<feature type="region of interest" description="Disordered" evidence="11">
    <location>
        <begin position="1"/>
        <end position="20"/>
    </location>
</feature>
<evidence type="ECO:0000256" key="1">
    <source>
        <dbReference type="ARBA" id="ARBA00000213"/>
    </source>
</evidence>
<dbReference type="PANTHER" id="PTHR42785">
    <property type="entry name" value="DNA TOPOISOMERASE, TYPE IA, CORE"/>
    <property type="match status" value="1"/>
</dbReference>
<dbReference type="Pfam" id="PF01131">
    <property type="entry name" value="Topoisom_bac"/>
    <property type="match status" value="1"/>
</dbReference>
<comment type="function">
    <text evidence="10">Releases the supercoiling and torsional tension of DNA, which is introduced during the DNA replication and transcription, by transiently cleaving and rejoining one strand of the DNA duplex. Introduces a single-strand break via transesterification at a target site in duplex DNA. The scissile phosphodiester is attacked by the catalytic tyrosine of the enzyme, resulting in the formation of a DNA-(5'-phosphotyrosyl)-enzyme intermediate and the expulsion of a 3'-OH DNA strand. The free DNA strand then undergoes passage around the unbroken strand, thus removing DNA supercoils. Finally, in the religation step, the DNA 3'-OH attacks the covalent intermediate to expel the active-site tyrosine and restore the DNA phosphodiester backbone.</text>
</comment>
<dbReference type="InterPro" id="IPR034149">
    <property type="entry name" value="TOPRIM_TopoI"/>
</dbReference>
<dbReference type="AlphaFoldDB" id="A0A932ZTV7"/>
<dbReference type="InterPro" id="IPR013824">
    <property type="entry name" value="Topo_IA_cen_sub1"/>
</dbReference>
<dbReference type="GO" id="GO:0003677">
    <property type="term" value="F:DNA binding"/>
    <property type="evidence" value="ECO:0007669"/>
    <property type="project" value="UniProtKB-KW"/>
</dbReference>
<comment type="caution">
    <text evidence="14">The sequence shown here is derived from an EMBL/GenBank/DDBJ whole genome shotgun (WGS) entry which is preliminary data.</text>
</comment>
<organism evidence="14 15">
    <name type="scientific">Tectimicrobiota bacterium</name>
    <dbReference type="NCBI Taxonomy" id="2528274"/>
    <lineage>
        <taxon>Bacteria</taxon>
        <taxon>Pseudomonadati</taxon>
        <taxon>Nitrospinota/Tectimicrobiota group</taxon>
        <taxon>Candidatus Tectimicrobiota</taxon>
    </lineage>
</organism>
<dbReference type="Pfam" id="PF01396">
    <property type="entry name" value="Zn_ribbon_Top1"/>
    <property type="match status" value="4"/>
</dbReference>
<dbReference type="EMBL" id="JACQRX010000127">
    <property type="protein sequence ID" value="MBI4251370.1"/>
    <property type="molecule type" value="Genomic_DNA"/>
</dbReference>
<dbReference type="InterPro" id="IPR003601">
    <property type="entry name" value="Topo_IA_2"/>
</dbReference>
<evidence type="ECO:0000256" key="7">
    <source>
        <dbReference type="ARBA" id="ARBA00023029"/>
    </source>
</evidence>
<dbReference type="Proteomes" id="UP000752292">
    <property type="component" value="Unassembled WGS sequence"/>
</dbReference>